<keyword evidence="5 6" id="KW-0472">Membrane</keyword>
<gene>
    <name evidence="7" type="ORF">ACFO5I_09425</name>
</gene>
<evidence type="ECO:0000313" key="8">
    <source>
        <dbReference type="Proteomes" id="UP001595969"/>
    </source>
</evidence>
<sequence>MTIIQHKKTILSILKIMLGNLLLAIAYAKWMVPHAIINGGVTSLSLVLQKITRLPLPYLTNGLTVLLLIICWLFLGKASLMKSLVSSLSYMFFFTLFYEWPFQLTIWLPLDFLLACVVIAFGYYCCLSEGASTVGVDVIALVLHQKNPKRSIAKMIRNLNFSVLAFGFFTYGWLSVAVGILFSFVYAWFLAKFLDFSELRLKKASLKPN</sequence>
<dbReference type="RefSeq" id="WP_204654789.1">
    <property type="nucleotide sequence ID" value="NZ_JAFBFD010000039.1"/>
</dbReference>
<evidence type="ECO:0000256" key="5">
    <source>
        <dbReference type="ARBA" id="ARBA00023136"/>
    </source>
</evidence>
<proteinExistence type="predicted"/>
<feature type="transmembrane region" description="Helical" evidence="6">
    <location>
        <begin position="87"/>
        <end position="106"/>
    </location>
</feature>
<evidence type="ECO:0000256" key="6">
    <source>
        <dbReference type="SAM" id="Phobius"/>
    </source>
</evidence>
<feature type="transmembrane region" description="Helical" evidence="6">
    <location>
        <begin position="56"/>
        <end position="75"/>
    </location>
</feature>
<dbReference type="Proteomes" id="UP001595969">
    <property type="component" value="Unassembled WGS sequence"/>
</dbReference>
<dbReference type="PANTHER" id="PTHR33545:SF10">
    <property type="entry name" value="UPF0750 MEMBRANE PROTEIN YPJC"/>
    <property type="match status" value="1"/>
</dbReference>
<comment type="subcellular location">
    <subcellularLocation>
        <location evidence="1">Cell membrane</location>
        <topology evidence="1">Multi-pass membrane protein</topology>
    </subcellularLocation>
</comment>
<keyword evidence="3 6" id="KW-0812">Transmembrane</keyword>
<feature type="transmembrane region" description="Helical" evidence="6">
    <location>
        <begin position="163"/>
        <end position="189"/>
    </location>
</feature>
<protein>
    <submittedName>
        <fullName evidence="7">YitT family protein</fullName>
    </submittedName>
</protein>
<feature type="transmembrane region" description="Helical" evidence="6">
    <location>
        <begin position="112"/>
        <end position="143"/>
    </location>
</feature>
<keyword evidence="8" id="KW-1185">Reference proteome</keyword>
<evidence type="ECO:0000256" key="3">
    <source>
        <dbReference type="ARBA" id="ARBA00022692"/>
    </source>
</evidence>
<dbReference type="InterPro" id="IPR003740">
    <property type="entry name" value="YitT"/>
</dbReference>
<organism evidence="7 8">
    <name type="scientific">Enterococcus lemanii</name>
    <dbReference type="NCBI Taxonomy" id="1159752"/>
    <lineage>
        <taxon>Bacteria</taxon>
        <taxon>Bacillati</taxon>
        <taxon>Bacillota</taxon>
        <taxon>Bacilli</taxon>
        <taxon>Lactobacillales</taxon>
        <taxon>Enterococcaceae</taxon>
        <taxon>Enterococcus</taxon>
    </lineage>
</organism>
<keyword evidence="2" id="KW-1003">Cell membrane</keyword>
<feature type="transmembrane region" description="Helical" evidence="6">
    <location>
        <begin position="12"/>
        <end position="36"/>
    </location>
</feature>
<reference evidence="8" key="1">
    <citation type="journal article" date="2019" name="Int. J. Syst. Evol. Microbiol.">
        <title>The Global Catalogue of Microorganisms (GCM) 10K type strain sequencing project: providing services to taxonomists for standard genome sequencing and annotation.</title>
        <authorList>
            <consortium name="The Broad Institute Genomics Platform"/>
            <consortium name="The Broad Institute Genome Sequencing Center for Infectious Disease"/>
            <person name="Wu L."/>
            <person name="Ma J."/>
        </authorList>
    </citation>
    <scope>NUCLEOTIDE SEQUENCE [LARGE SCALE GENOMIC DNA]</scope>
    <source>
        <strain evidence="8">CGMCC 1.19032</strain>
    </source>
</reference>
<dbReference type="PANTHER" id="PTHR33545">
    <property type="entry name" value="UPF0750 MEMBRANE PROTEIN YITT-RELATED"/>
    <property type="match status" value="1"/>
</dbReference>
<name>A0ABV9MYV2_9ENTE</name>
<dbReference type="InterPro" id="IPR051461">
    <property type="entry name" value="UPF0750_membrane"/>
</dbReference>
<evidence type="ECO:0000256" key="2">
    <source>
        <dbReference type="ARBA" id="ARBA00022475"/>
    </source>
</evidence>
<evidence type="ECO:0000256" key="4">
    <source>
        <dbReference type="ARBA" id="ARBA00022989"/>
    </source>
</evidence>
<keyword evidence="4 6" id="KW-1133">Transmembrane helix</keyword>
<comment type="caution">
    <text evidence="7">The sequence shown here is derived from an EMBL/GenBank/DDBJ whole genome shotgun (WGS) entry which is preliminary data.</text>
</comment>
<evidence type="ECO:0000256" key="1">
    <source>
        <dbReference type="ARBA" id="ARBA00004651"/>
    </source>
</evidence>
<dbReference type="EMBL" id="JBHSGS010000050">
    <property type="protein sequence ID" value="MFC4719945.1"/>
    <property type="molecule type" value="Genomic_DNA"/>
</dbReference>
<dbReference type="Pfam" id="PF02588">
    <property type="entry name" value="YitT_membrane"/>
    <property type="match status" value="1"/>
</dbReference>
<evidence type="ECO:0000313" key="7">
    <source>
        <dbReference type="EMBL" id="MFC4719945.1"/>
    </source>
</evidence>
<accession>A0ABV9MYV2</accession>